<dbReference type="CDD" id="cd01833">
    <property type="entry name" value="XynB_like"/>
    <property type="match status" value="1"/>
</dbReference>
<dbReference type="Proteomes" id="UP000230605">
    <property type="component" value="Chromosome 2"/>
</dbReference>
<dbReference type="Pfam" id="PF13472">
    <property type="entry name" value="Lipase_GDSL_2"/>
    <property type="match status" value="1"/>
</dbReference>
<proteinExistence type="predicted"/>
<evidence type="ECO:0000256" key="2">
    <source>
        <dbReference type="SAM" id="SignalP"/>
    </source>
</evidence>
<dbReference type="GO" id="GO:0004622">
    <property type="term" value="F:phosphatidylcholine lysophospholipase activity"/>
    <property type="evidence" value="ECO:0007669"/>
    <property type="project" value="TreeGrafter"/>
</dbReference>
<sequence>MAAFRLLEILLATTSICSAATINLPRSINHGVHLRIMPQGASASRGQRSTDEAGYRPHLRELLNANGNNVTFVGSVSWGDMSNNLCEAHPGYTIKGVDDVALKDGAYEYLPNVILLNAGTNDCNIAGNHPETAPQRYATLLNNIRTNNPNALVIASSLLPNLKDSVDECVKKLNVGIKQAVDNATADGMKTAWVDVYNAVPKTEIHTDDSTHPTDDGYKLFAKAWFEGIQKAGYLISKPDPNGKEVPETTACGGKSGVKCGQ</sequence>
<dbReference type="SUPFAM" id="SSF52266">
    <property type="entry name" value="SGNH hydrolase"/>
    <property type="match status" value="1"/>
</dbReference>
<feature type="region of interest" description="Disordered" evidence="1">
    <location>
        <begin position="239"/>
        <end position="262"/>
    </location>
</feature>
<name>A0A2G5I0T0_CERBT</name>
<comment type="caution">
    <text evidence="4">The sequence shown here is derived from an EMBL/GenBank/DDBJ whole genome shotgun (WGS) entry which is preliminary data.</text>
</comment>
<dbReference type="InterPro" id="IPR051532">
    <property type="entry name" value="Ester_Hydrolysis_Enzymes"/>
</dbReference>
<reference evidence="4 5" key="1">
    <citation type="submission" date="2015-10" db="EMBL/GenBank/DDBJ databases">
        <title>The cercosporin biosynthetic gene cluster was horizontally transferred to several fungal lineages and shown to be expanded in Cercospora beticola based on microsynteny with recipient genomes.</title>
        <authorList>
            <person name="De Jonge R."/>
            <person name="Ebert M.K."/>
            <person name="Suttle J.C."/>
            <person name="Jurick Ii W.M."/>
            <person name="Secor G.A."/>
            <person name="Thomma B.P."/>
            <person name="Van De Peer Y."/>
            <person name="Bolton M.D."/>
        </authorList>
    </citation>
    <scope>NUCLEOTIDE SEQUENCE [LARGE SCALE GENOMIC DNA]</scope>
    <source>
        <strain evidence="4 5">09-40</strain>
    </source>
</reference>
<feature type="chain" id="PRO_5013915581" description="SGNH hydrolase-type esterase domain-containing protein" evidence="2">
    <location>
        <begin position="20"/>
        <end position="262"/>
    </location>
</feature>
<dbReference type="InterPro" id="IPR013830">
    <property type="entry name" value="SGNH_hydro"/>
</dbReference>
<dbReference type="PANTHER" id="PTHR30383:SF5">
    <property type="entry name" value="SGNH HYDROLASE-TYPE ESTERASE DOMAIN-CONTAINING PROTEIN"/>
    <property type="match status" value="1"/>
</dbReference>
<feature type="signal peptide" evidence="2">
    <location>
        <begin position="1"/>
        <end position="19"/>
    </location>
</feature>
<evidence type="ECO:0000259" key="3">
    <source>
        <dbReference type="Pfam" id="PF13472"/>
    </source>
</evidence>
<dbReference type="AlphaFoldDB" id="A0A2G5I0T0"/>
<protein>
    <recommendedName>
        <fullName evidence="3">SGNH hydrolase-type esterase domain-containing protein</fullName>
    </recommendedName>
</protein>
<dbReference type="Gene3D" id="3.40.50.1110">
    <property type="entry name" value="SGNH hydrolase"/>
    <property type="match status" value="1"/>
</dbReference>
<dbReference type="PANTHER" id="PTHR30383">
    <property type="entry name" value="THIOESTERASE 1/PROTEASE 1/LYSOPHOSPHOLIPASE L1"/>
    <property type="match status" value="1"/>
</dbReference>
<evidence type="ECO:0000313" key="5">
    <source>
        <dbReference type="Proteomes" id="UP000230605"/>
    </source>
</evidence>
<evidence type="ECO:0000256" key="1">
    <source>
        <dbReference type="SAM" id="MobiDB-lite"/>
    </source>
</evidence>
<gene>
    <name evidence="4" type="ORF">CB0940_06139</name>
</gene>
<dbReference type="OrthoDB" id="3915838at2759"/>
<keyword evidence="2" id="KW-0732">Signal</keyword>
<dbReference type="InterPro" id="IPR036514">
    <property type="entry name" value="SGNH_hydro_sf"/>
</dbReference>
<feature type="domain" description="SGNH hydrolase-type esterase" evidence="3">
    <location>
        <begin position="82"/>
        <end position="220"/>
    </location>
</feature>
<evidence type="ECO:0000313" key="4">
    <source>
        <dbReference type="EMBL" id="PIA98133.1"/>
    </source>
</evidence>
<organism evidence="4 5">
    <name type="scientific">Cercospora beticola</name>
    <name type="common">Sugarbeet leaf spot fungus</name>
    <dbReference type="NCBI Taxonomy" id="122368"/>
    <lineage>
        <taxon>Eukaryota</taxon>
        <taxon>Fungi</taxon>
        <taxon>Dikarya</taxon>
        <taxon>Ascomycota</taxon>
        <taxon>Pezizomycotina</taxon>
        <taxon>Dothideomycetes</taxon>
        <taxon>Dothideomycetidae</taxon>
        <taxon>Mycosphaerellales</taxon>
        <taxon>Mycosphaerellaceae</taxon>
        <taxon>Cercospora</taxon>
    </lineage>
</organism>
<dbReference type="EMBL" id="LKMD01000102">
    <property type="protein sequence ID" value="PIA98133.1"/>
    <property type="molecule type" value="Genomic_DNA"/>
</dbReference>
<accession>A0A2G5I0T0</accession>